<dbReference type="Gene3D" id="3.40.50.150">
    <property type="entry name" value="Vaccinia Virus protein VP39"/>
    <property type="match status" value="1"/>
</dbReference>
<gene>
    <name evidence="2" type="ORF">HNQ61_004175</name>
</gene>
<evidence type="ECO:0000313" key="2">
    <source>
        <dbReference type="EMBL" id="MBB6072513.1"/>
    </source>
</evidence>
<organism evidence="2 3">
    <name type="scientific">Longimicrobium terrae</name>
    <dbReference type="NCBI Taxonomy" id="1639882"/>
    <lineage>
        <taxon>Bacteria</taxon>
        <taxon>Pseudomonadati</taxon>
        <taxon>Gemmatimonadota</taxon>
        <taxon>Longimicrobiia</taxon>
        <taxon>Longimicrobiales</taxon>
        <taxon>Longimicrobiaceae</taxon>
        <taxon>Longimicrobium</taxon>
    </lineage>
</organism>
<accession>A0A841H3G1</accession>
<dbReference type="AlphaFoldDB" id="A0A841H3G1"/>
<sequence length="253" mass="27677">MTRSHDANTQSQFGPRAALYVTSAMHAAGPDLDALDEIAAEMRPERALDLGCGGGHVAYRLAPHAGEVMACDLSAEMLAVVAQTASERGLMNIQTHEAAAERLPFDDATFDLVATRFSAHHWRTLEPGIAEAHRVAKPGATVIFIDPVAPGRALHDTHLQAVELLRDTSHVRDYTVAEWTAAVERAGFIVQRVRRHRIRIDFDDWIARMRTPEPLVAAIHALQAAASDEVRAYFAVEPDGSFLLDIMTLETTA</sequence>
<dbReference type="SUPFAM" id="SSF53335">
    <property type="entry name" value="S-adenosyl-L-methionine-dependent methyltransferases"/>
    <property type="match status" value="1"/>
</dbReference>
<proteinExistence type="predicted"/>
<name>A0A841H3G1_9BACT</name>
<keyword evidence="3" id="KW-1185">Reference proteome</keyword>
<dbReference type="PANTHER" id="PTHR43591">
    <property type="entry name" value="METHYLTRANSFERASE"/>
    <property type="match status" value="1"/>
</dbReference>
<dbReference type="GO" id="GO:0008757">
    <property type="term" value="F:S-adenosylmethionine-dependent methyltransferase activity"/>
    <property type="evidence" value="ECO:0007669"/>
    <property type="project" value="InterPro"/>
</dbReference>
<dbReference type="RefSeq" id="WP_170038212.1">
    <property type="nucleotide sequence ID" value="NZ_JABDTL010000002.1"/>
</dbReference>
<reference evidence="2 3" key="1">
    <citation type="submission" date="2020-08" db="EMBL/GenBank/DDBJ databases">
        <title>Genomic Encyclopedia of Type Strains, Phase IV (KMG-IV): sequencing the most valuable type-strain genomes for metagenomic binning, comparative biology and taxonomic classification.</title>
        <authorList>
            <person name="Goeker M."/>
        </authorList>
    </citation>
    <scope>NUCLEOTIDE SEQUENCE [LARGE SCALE GENOMIC DNA]</scope>
    <source>
        <strain evidence="2 3">DSM 29007</strain>
    </source>
</reference>
<evidence type="ECO:0000313" key="3">
    <source>
        <dbReference type="Proteomes" id="UP000582837"/>
    </source>
</evidence>
<dbReference type="Pfam" id="PF08241">
    <property type="entry name" value="Methyltransf_11"/>
    <property type="match status" value="1"/>
</dbReference>
<dbReference type="EMBL" id="JACHIA010000015">
    <property type="protein sequence ID" value="MBB6072513.1"/>
    <property type="molecule type" value="Genomic_DNA"/>
</dbReference>
<dbReference type="CDD" id="cd02440">
    <property type="entry name" value="AdoMet_MTases"/>
    <property type="match status" value="1"/>
</dbReference>
<dbReference type="Proteomes" id="UP000582837">
    <property type="component" value="Unassembled WGS sequence"/>
</dbReference>
<protein>
    <submittedName>
        <fullName evidence="2">Ubiquinone/menaquinone biosynthesis C-methylase UbiE</fullName>
    </submittedName>
</protein>
<keyword evidence="2" id="KW-0808">Transferase</keyword>
<keyword evidence="2" id="KW-0830">Ubiquinone</keyword>
<dbReference type="InterPro" id="IPR029063">
    <property type="entry name" value="SAM-dependent_MTases_sf"/>
</dbReference>
<evidence type="ECO:0000259" key="1">
    <source>
        <dbReference type="Pfam" id="PF08241"/>
    </source>
</evidence>
<keyword evidence="2" id="KW-0489">Methyltransferase</keyword>
<comment type="caution">
    <text evidence="2">The sequence shown here is derived from an EMBL/GenBank/DDBJ whole genome shotgun (WGS) entry which is preliminary data.</text>
</comment>
<dbReference type="GO" id="GO:0032259">
    <property type="term" value="P:methylation"/>
    <property type="evidence" value="ECO:0007669"/>
    <property type="project" value="UniProtKB-KW"/>
</dbReference>
<dbReference type="PANTHER" id="PTHR43591:SF24">
    <property type="entry name" value="2-METHOXY-6-POLYPRENYL-1,4-BENZOQUINOL METHYLASE, MITOCHONDRIAL"/>
    <property type="match status" value="1"/>
</dbReference>
<feature type="domain" description="Methyltransferase type 11" evidence="1">
    <location>
        <begin position="48"/>
        <end position="144"/>
    </location>
</feature>
<dbReference type="InterPro" id="IPR013216">
    <property type="entry name" value="Methyltransf_11"/>
</dbReference>